<dbReference type="GO" id="GO:0005886">
    <property type="term" value="C:plasma membrane"/>
    <property type="evidence" value="ECO:0007669"/>
    <property type="project" value="UniProtKB-SubCell"/>
</dbReference>
<comment type="subcellular location">
    <subcellularLocation>
        <location evidence="1">Cell membrane</location>
        <topology evidence="1">Multi-pass membrane protein</topology>
    </subcellularLocation>
</comment>
<evidence type="ECO:0000256" key="6">
    <source>
        <dbReference type="ARBA" id="ARBA00023040"/>
    </source>
</evidence>
<feature type="chain" id="PRO_5044009756" description="G-protein coupled receptors family 3 profile domain-containing protein" evidence="12">
    <location>
        <begin position="20"/>
        <end position="1647"/>
    </location>
</feature>
<dbReference type="Pfam" id="PF01094">
    <property type="entry name" value="ANF_receptor"/>
    <property type="match status" value="2"/>
</dbReference>
<gene>
    <name evidence="14" type="ORF">PMEA_00023095</name>
</gene>
<feature type="transmembrane region" description="Helical" evidence="11">
    <location>
        <begin position="1375"/>
        <end position="1392"/>
    </location>
</feature>
<organism evidence="14 15">
    <name type="scientific">Pocillopora meandrina</name>
    <dbReference type="NCBI Taxonomy" id="46732"/>
    <lineage>
        <taxon>Eukaryota</taxon>
        <taxon>Metazoa</taxon>
        <taxon>Cnidaria</taxon>
        <taxon>Anthozoa</taxon>
        <taxon>Hexacorallia</taxon>
        <taxon>Scleractinia</taxon>
        <taxon>Astrocoeniina</taxon>
        <taxon>Pocilloporidae</taxon>
        <taxon>Pocillopora</taxon>
    </lineage>
</organism>
<dbReference type="Pfam" id="PF00003">
    <property type="entry name" value="7tm_3"/>
    <property type="match status" value="2"/>
</dbReference>
<evidence type="ECO:0000256" key="11">
    <source>
        <dbReference type="SAM" id="Phobius"/>
    </source>
</evidence>
<evidence type="ECO:0000256" key="8">
    <source>
        <dbReference type="ARBA" id="ARBA00023170"/>
    </source>
</evidence>
<feature type="domain" description="G-protein coupled receptors family 3 profile" evidence="13">
    <location>
        <begin position="1337"/>
        <end position="1606"/>
    </location>
</feature>
<dbReference type="FunFam" id="3.40.50.2300:FF:000016">
    <property type="entry name" value="Taste 1 receptor member 2"/>
    <property type="match status" value="1"/>
</dbReference>
<dbReference type="Gene3D" id="3.40.50.2300">
    <property type="match status" value="4"/>
</dbReference>
<feature type="transmembrane region" description="Helical" evidence="11">
    <location>
        <begin position="672"/>
        <end position="691"/>
    </location>
</feature>
<evidence type="ECO:0000256" key="10">
    <source>
        <dbReference type="ARBA" id="ARBA00023224"/>
    </source>
</evidence>
<dbReference type="SUPFAM" id="SSF53822">
    <property type="entry name" value="Periplasmic binding protein-like I"/>
    <property type="match status" value="2"/>
</dbReference>
<evidence type="ECO:0000256" key="1">
    <source>
        <dbReference type="ARBA" id="ARBA00004651"/>
    </source>
</evidence>
<feature type="transmembrane region" description="Helical" evidence="11">
    <location>
        <begin position="1452"/>
        <end position="1471"/>
    </location>
</feature>
<reference evidence="14 15" key="1">
    <citation type="submission" date="2022-05" db="EMBL/GenBank/DDBJ databases">
        <authorList>
            <consortium name="Genoscope - CEA"/>
            <person name="William W."/>
        </authorList>
    </citation>
    <scope>NUCLEOTIDE SEQUENCE [LARGE SCALE GENOMIC DNA]</scope>
</reference>
<keyword evidence="9" id="KW-0325">Glycoprotein</keyword>
<dbReference type="EMBL" id="CALNXJ010000042">
    <property type="protein sequence ID" value="CAH3146836.1"/>
    <property type="molecule type" value="Genomic_DNA"/>
</dbReference>
<dbReference type="InterPro" id="IPR038550">
    <property type="entry name" value="GPCR_3_9-Cys_sf"/>
</dbReference>
<dbReference type="PRINTS" id="PR00248">
    <property type="entry name" value="GPCRMGR"/>
</dbReference>
<accession>A0AAU9XG39</accession>
<feature type="transmembrane region" description="Helical" evidence="11">
    <location>
        <begin position="1534"/>
        <end position="1552"/>
    </location>
</feature>
<protein>
    <recommendedName>
        <fullName evidence="13">G-protein coupled receptors family 3 profile domain-containing protein</fullName>
    </recommendedName>
</protein>
<dbReference type="CDD" id="cd13953">
    <property type="entry name" value="7tm_classC_mGluR-like"/>
    <property type="match status" value="1"/>
</dbReference>
<keyword evidence="2" id="KW-1003">Cell membrane</keyword>
<keyword evidence="10" id="KW-0807">Transducer</keyword>
<evidence type="ECO:0000256" key="12">
    <source>
        <dbReference type="SAM" id="SignalP"/>
    </source>
</evidence>
<evidence type="ECO:0000256" key="7">
    <source>
        <dbReference type="ARBA" id="ARBA00023136"/>
    </source>
</evidence>
<dbReference type="PANTHER" id="PTHR24060">
    <property type="entry name" value="METABOTROPIC GLUTAMATE RECEPTOR"/>
    <property type="match status" value="1"/>
</dbReference>
<name>A0AAU9XG39_9CNID</name>
<feature type="transmembrane region" description="Helical" evidence="11">
    <location>
        <begin position="1564"/>
        <end position="1583"/>
    </location>
</feature>
<evidence type="ECO:0000256" key="2">
    <source>
        <dbReference type="ARBA" id="ARBA00022475"/>
    </source>
</evidence>
<evidence type="ECO:0000256" key="5">
    <source>
        <dbReference type="ARBA" id="ARBA00022989"/>
    </source>
</evidence>
<keyword evidence="6" id="KW-0297">G-protein coupled receptor</keyword>
<feature type="transmembrane region" description="Helical" evidence="11">
    <location>
        <begin position="724"/>
        <end position="747"/>
    </location>
</feature>
<keyword evidence="5 11" id="KW-1133">Transmembrane helix</keyword>
<feature type="transmembrane region" description="Helical" evidence="11">
    <location>
        <begin position="1412"/>
        <end position="1431"/>
    </location>
</feature>
<proteinExistence type="predicted"/>
<evidence type="ECO:0000259" key="13">
    <source>
        <dbReference type="PROSITE" id="PS50259"/>
    </source>
</evidence>
<feature type="signal peptide" evidence="12">
    <location>
        <begin position="1"/>
        <end position="19"/>
    </location>
</feature>
<evidence type="ECO:0000313" key="14">
    <source>
        <dbReference type="EMBL" id="CAH3146836.1"/>
    </source>
</evidence>
<evidence type="ECO:0000256" key="4">
    <source>
        <dbReference type="ARBA" id="ARBA00022729"/>
    </source>
</evidence>
<evidence type="ECO:0000256" key="3">
    <source>
        <dbReference type="ARBA" id="ARBA00022692"/>
    </source>
</evidence>
<feature type="transmembrane region" description="Helical" evidence="11">
    <location>
        <begin position="779"/>
        <end position="798"/>
    </location>
</feature>
<dbReference type="InterPro" id="IPR000337">
    <property type="entry name" value="GPCR_3"/>
</dbReference>
<keyword evidence="4 12" id="KW-0732">Signal</keyword>
<dbReference type="Gene3D" id="2.10.50.30">
    <property type="entry name" value="GPCR, family 3, nine cysteines domain"/>
    <property type="match status" value="2"/>
</dbReference>
<dbReference type="InterPro" id="IPR017978">
    <property type="entry name" value="GPCR_3_C"/>
</dbReference>
<feature type="transmembrane region" description="Helical" evidence="11">
    <location>
        <begin position="559"/>
        <end position="583"/>
    </location>
</feature>
<dbReference type="InterPro" id="IPR028082">
    <property type="entry name" value="Peripla_BP_I"/>
</dbReference>
<keyword evidence="8" id="KW-0675">Receptor</keyword>
<feature type="transmembrane region" description="Helical" evidence="11">
    <location>
        <begin position="1502"/>
        <end position="1522"/>
    </location>
</feature>
<keyword evidence="3 11" id="KW-0812">Transmembrane</keyword>
<comment type="caution">
    <text evidence="14">The sequence shown here is derived from an EMBL/GenBank/DDBJ whole genome shotgun (WGS) entry which is preliminary data.</text>
</comment>
<feature type="domain" description="G-protein coupled receptors family 3 profile" evidence="13">
    <location>
        <begin position="726"/>
        <end position="761"/>
    </location>
</feature>
<dbReference type="CDD" id="cd06350">
    <property type="entry name" value="PBP1_GPCR_family_C-like"/>
    <property type="match status" value="2"/>
</dbReference>
<sequence length="1647" mass="184644">MFVLNYMLLSVVVVSYGHASLLGSASEDRYYQPGDITLGALMTLHHSNSDDECNDFSSQGLGSVEAMKFAIDTINRNPQLLQNLTLGYDIRDYCRSTLKAMKHTYDFVRKNELASQFQNATYICAIKNSTEQKKPTPITAVIGPTDSGAAIFVGSLLKVAEIPLISPSATSDELSSQQYSYFFRTAPPDKKQARAMADIIDYFNWSYVAAVAMDDSYGRNGVRRLEAEVATRKSFCLSFVDYIPRKNYTTKLVRAVEKLQYHSNIRVVVLWMIRGYGDRFLEAAAKQGMFDRTWIFSDSLTAGGEELMKMKDEYKGVVHGSLGIELQHFHVQYFQDFLIKESIKSLQEESTSAPWWKEFWKQKGNSSSNETVIRSVYNSYIPYMVDAVFSVAFAIHNLSQIYPTVDPKKLEAHLRQVAFNGETGEIQFDQFGDPKISSYDIVHFQMNENSDLIKLAIGSWDESRKEIQLNVSGIKWNTAAGHKIIPKSFCHRDCLAGEYQLPTTPCCWTCHKCPVGTVGAGVNDLNCTVCPRGQKPNERRSKCLDLPEVEVMWSSPASVLIVLFTTVGFLLLAICSFILFKLWNTPLVKAANRELSSILLFTIALSFSSSILSLTKPTSFTCALLHCWRPMVLVTIISILIIKTMKILSAFQINVMAERFKNFILSTKRQTFIVLMLIFPPAVFCSLWITLDSPHQQRIIQTNRAYFPIDIGLSGSHATNLTCAMILVSSYGLLICMFAPKIFVILLKPEQNTHQAVGSQVSDYSFCLSLRNKTAGKTFCEMFVNNCVLLSVVVSYGFQTSSGTTSKDRYHLPGDITIGALITLHHTNDDGECSDFSSAGLGHVEAMKFAIDTINRNPHLLQNVTLGYDIRDYCTSTVKAMKHTYDFVRKNELASEFQNARFVGASKSNTEQKKPTPITAVIGPTDSGAAIFVGSLLQVAEIPLISYSATSDELSSPQYSYFFRTVPPDRKQAKAMADVIDYFNWSYVAAVAMDDSYGRNGVRSLETEAGKRQTFCLSFADYIPREKYVTKLERTVEKLRSHSNVHVVVLWLLRGYGRRLFEEAAKQKMYDRTWILSDSLTAGGEELMKMKDEYKGVVHGSLGIELSHFDVQYFQDFLIKESIKSLQEESASAPWWKEFWKQKGNSSSNDTVISSVYNSYIPYMVDAVFAVAFAIHNSSQIYPTVGPKKLKAHLRQVAFPGVTGKIQFDQFGDPKISSYDIVHFQMNENSDLIKLAIGSWNESRKGIQLNVSGIKWNTAAGHKIIPKSFCHRDCLAGEYQLPTTSCCWTCQKCLDGTVSAGVNDMNCTLCPRGQKPDERRSKCLDLPEVEVMWSSPASVLIVLFATAGFLLLAICSFILFKFWNTPLVKAANRELSSILLFTITLSFSSSILSLSKPSSFTCALLHCWRPMVLVTIISILIIKTMKILSAFQINVMAERFKIFILSTKRQTFIVLMLIFPPAVFCSLWITLDSPHQQRIIQTNRGLILLSCSLHQSSVGMSFQIAISVYTSLLAVACTYYAFKARTLPENFNEARYIGFSMYILLLSSVAYFPIDIGLRGSHATNLTCTMVLVSSYGLLSCMLGPKIYVILLKPEQNTHQAVGSQVLDYSFRVSLRDKTAVTPIEPNASNRQEMLQLEFASTSNCTN</sequence>
<feature type="transmembrane region" description="Helical" evidence="11">
    <location>
        <begin position="632"/>
        <end position="651"/>
    </location>
</feature>
<dbReference type="InterPro" id="IPR001828">
    <property type="entry name" value="ANF_lig-bd_rcpt"/>
</dbReference>
<dbReference type="PROSITE" id="PS50259">
    <property type="entry name" value="G_PROTEIN_RECEP_F3_4"/>
    <property type="match status" value="3"/>
</dbReference>
<dbReference type="Proteomes" id="UP001159428">
    <property type="component" value="Unassembled WGS sequence"/>
</dbReference>
<evidence type="ECO:0000256" key="9">
    <source>
        <dbReference type="ARBA" id="ARBA00023180"/>
    </source>
</evidence>
<dbReference type="GO" id="GO:0004930">
    <property type="term" value="F:G protein-coupled receptor activity"/>
    <property type="evidence" value="ECO:0007669"/>
    <property type="project" value="UniProtKB-KW"/>
</dbReference>
<keyword evidence="15" id="KW-1185">Reference proteome</keyword>
<feature type="transmembrane region" description="Helical" evidence="11">
    <location>
        <begin position="595"/>
        <end position="612"/>
    </location>
</feature>
<feature type="transmembrane region" description="Helical" evidence="11">
    <location>
        <begin position="1339"/>
        <end position="1363"/>
    </location>
</feature>
<feature type="domain" description="G-protein coupled receptors family 3 profile" evidence="13">
    <location>
        <begin position="557"/>
        <end position="723"/>
    </location>
</feature>
<evidence type="ECO:0000313" key="15">
    <source>
        <dbReference type="Proteomes" id="UP001159428"/>
    </source>
</evidence>
<dbReference type="InterPro" id="IPR050726">
    <property type="entry name" value="mGluR"/>
</dbReference>
<keyword evidence="7 11" id="KW-0472">Membrane</keyword>